<evidence type="ECO:0000256" key="7">
    <source>
        <dbReference type="PROSITE-ProRule" id="PRU01161"/>
    </source>
</evidence>
<feature type="short sequence motif" description="GXGXXG" evidence="7">
    <location>
        <begin position="537"/>
        <end position="542"/>
    </location>
</feature>
<dbReference type="InterPro" id="IPR045217">
    <property type="entry name" value="PNPLA8-like"/>
</dbReference>
<feature type="compositionally biased region" description="Acidic residues" evidence="8">
    <location>
        <begin position="1242"/>
        <end position="1251"/>
    </location>
</feature>
<dbReference type="PROSITE" id="PS51635">
    <property type="entry name" value="PNPLA"/>
    <property type="match status" value="1"/>
</dbReference>
<dbReference type="InterPro" id="IPR002641">
    <property type="entry name" value="PNPLA_dom"/>
</dbReference>
<evidence type="ECO:0000256" key="1">
    <source>
        <dbReference type="ARBA" id="ARBA00022614"/>
    </source>
</evidence>
<feature type="short sequence motif" description="GXSXG" evidence="7">
    <location>
        <begin position="569"/>
        <end position="573"/>
    </location>
</feature>
<proteinExistence type="predicted"/>
<keyword evidence="2" id="KW-0677">Repeat</keyword>
<dbReference type="InterPro" id="IPR016035">
    <property type="entry name" value="Acyl_Trfase/lysoPLipase"/>
</dbReference>
<feature type="domain" description="PNPLA" evidence="9">
    <location>
        <begin position="533"/>
        <end position="776"/>
    </location>
</feature>
<dbReference type="GO" id="GO:0006631">
    <property type="term" value="P:fatty acid metabolic process"/>
    <property type="evidence" value="ECO:0007669"/>
    <property type="project" value="TreeGrafter"/>
</dbReference>
<dbReference type="Gene3D" id="1.25.10.10">
    <property type="entry name" value="Leucine-rich Repeat Variant"/>
    <property type="match status" value="1"/>
</dbReference>
<dbReference type="PROSITE" id="PS50176">
    <property type="entry name" value="ARM_REPEAT"/>
    <property type="match status" value="1"/>
</dbReference>
<dbReference type="Gene3D" id="3.80.10.10">
    <property type="entry name" value="Ribonuclease Inhibitor"/>
    <property type="match status" value="1"/>
</dbReference>
<dbReference type="Pfam" id="PF01734">
    <property type="entry name" value="Patatin"/>
    <property type="match status" value="1"/>
</dbReference>
<dbReference type="CDD" id="cd07211">
    <property type="entry name" value="Pat_PNPLA8"/>
    <property type="match status" value="1"/>
</dbReference>
<dbReference type="InterPro" id="IPR032675">
    <property type="entry name" value="LRR_dom_sf"/>
</dbReference>
<evidence type="ECO:0000256" key="5">
    <source>
        <dbReference type="ARBA" id="ARBA00023098"/>
    </source>
</evidence>
<dbReference type="SUPFAM" id="SSF48371">
    <property type="entry name" value="ARM repeat"/>
    <property type="match status" value="1"/>
</dbReference>
<feature type="active site" description="Nucleophile" evidence="7">
    <location>
        <position position="571"/>
    </location>
</feature>
<dbReference type="Gene3D" id="3.40.1090.10">
    <property type="entry name" value="Cytosolic phospholipase A2 catalytic domain"/>
    <property type="match status" value="1"/>
</dbReference>
<comment type="caution">
    <text evidence="10">The sequence shown here is derived from an EMBL/GenBank/DDBJ whole genome shotgun (WGS) entry which is preliminary data.</text>
</comment>
<evidence type="ECO:0000256" key="3">
    <source>
        <dbReference type="ARBA" id="ARBA00022801"/>
    </source>
</evidence>
<dbReference type="GO" id="GO:0016042">
    <property type="term" value="P:lipid catabolic process"/>
    <property type="evidence" value="ECO:0007669"/>
    <property type="project" value="UniProtKB-UniRule"/>
</dbReference>
<evidence type="ECO:0000256" key="6">
    <source>
        <dbReference type="PROSITE-ProRule" id="PRU00259"/>
    </source>
</evidence>
<dbReference type="InterPro" id="IPR000225">
    <property type="entry name" value="Armadillo"/>
</dbReference>
<reference evidence="10 11" key="1">
    <citation type="submission" date="2020-09" db="EMBL/GenBank/DDBJ databases">
        <title>De no assembly of potato wild relative species, Solanum commersonii.</title>
        <authorList>
            <person name="Cho K."/>
        </authorList>
    </citation>
    <scope>NUCLEOTIDE SEQUENCE [LARGE SCALE GENOMIC DNA]</scope>
    <source>
        <strain evidence="10">LZ3.2</strain>
        <tissue evidence="10">Leaf</tissue>
    </source>
</reference>
<feature type="active site" description="Proton acceptor" evidence="7">
    <location>
        <position position="763"/>
    </location>
</feature>
<sequence length="1324" mass="146669">MSWGLGWKRPSDVFHLTLSYGEDEALDESTPTSSRSSSSTSAHTSPFSPSPPSPAAEGQEENNQEELLGFRVDLDWNVGDDEDQVALKLQSQVMVALPSPQDTVEIEFKEKKENENAGEEDMGEVAVEMRVVKRREPLKGVMMWRVGSSSQQSDGMGILSKLMRSNFANGGGLGIGEGTPVGCADHWKSVTVVSLCGLGLMVLPVEITQLPLIERLYLDNNKLSNLPPELGALKCLKVLAVDYNMLVSVPVELRECIGLVELSLEHNKLVRPLLDFRAMTMLRVLRLFGNPLEFLPDILPLQKLRHLSLANIRIVADDQLRLVNVQIEMENSSYFIASRHKLSAFFSLIFRFSSCHHPLLASALAKIMQDEGNRVVVGKDENAVRQLISMISSDNQHVVEQACSALSSLATDVSVAMQLMKSDIMQPIERVLKSAGPEEVISVLQVLGNLAFASDIVQRLALFAVGNLAFCLENRRILVTSESLRELLLRLTVASEAQVSKAAARALAILGENEVLRRAIRGRQVPKQGLRILSMDGGGMKGLATVRILKEIEKGTGKQIHELFDLICGTSTGGMLAVALGIKLMSLEKCEEIYKKLGKLVFAETVPKDNEAATWREKLDQLYKSSSQSFRVVVHGSKHSAEQFERLLQEMCADEDGDLLIESAIKRIPKVFVVSTLVSATPAQPFIFRNYQYPPGTPEISPAATENLTIAGQGTVRDPAQVERKRNAFMGSCKHRIWQAIRASSAAPYYLDDYSDDVYRWQDGAIVANNPTIFAIREAQLLWPDARIDCMVSIGCGSVPMKVRKGGWRYLDTGQVLIESACSVDRVEEALSTLLPLLPDVHYFRFNPVDERCDMELDETDPAVWLKLEAATDDYIQNTSAAFKNICERLLERPHDEKFSDKKSNQSLKAKNSKTDESSPSLGWRRSVLLVEAPNSADAGRVFHHVRSLESFCARNGIKLSLFNGISNTQKATPGSTFPTPFASPLFTGSFPSSPLLYSPDIGAHRVGRIDLVPPLSLDGLQSAKTTVSPPESPRKHRQLSLPVQSLYEKLKNSPQVGVVHLALQNDTSGSVLSWQNDVFVVAEPGELADKFLQSVKFSLLSMMRGRRRKYASVISDISTVADLVRCRPCFQIGGVVHRYIGRQTQVMEDDQEIGAYMFRRTVPSMHLTSEDIRWMVGAWRERIIIFTGFYGPIQPVIKAFLDSGAKAVICPSSEPDEVQLSTFHGSGDFNSFDNGKFEIGEEEAEDDDTEPTSPASDWDDSEPEQSEGHSQFFWDDDEGELSQFICQFYESLFQGGSRIGAALQHARASHRSLRYSCHLPSIP</sequence>
<evidence type="ECO:0000256" key="2">
    <source>
        <dbReference type="ARBA" id="ARBA00022737"/>
    </source>
</evidence>
<keyword evidence="11" id="KW-1185">Reference proteome</keyword>
<dbReference type="PANTHER" id="PTHR24185">
    <property type="entry name" value="CALCIUM-INDEPENDENT PHOSPHOLIPASE A2-GAMMA"/>
    <property type="match status" value="1"/>
</dbReference>
<keyword evidence="1" id="KW-0433">Leucine-rich repeat</keyword>
<keyword evidence="5 7" id="KW-0443">Lipid metabolism</keyword>
<feature type="repeat" description="ARM" evidence="6">
    <location>
        <begin position="382"/>
        <end position="412"/>
    </location>
</feature>
<dbReference type="PANTHER" id="PTHR24185:SF1">
    <property type="entry name" value="CALCIUM-INDEPENDENT PHOSPHOLIPASE A2-GAMMA"/>
    <property type="match status" value="1"/>
</dbReference>
<feature type="region of interest" description="Disordered" evidence="8">
    <location>
        <begin position="897"/>
        <end position="921"/>
    </location>
</feature>
<dbReference type="InterPro" id="IPR011989">
    <property type="entry name" value="ARM-like"/>
</dbReference>
<name>A0A9J6AEP4_SOLCO</name>
<evidence type="ECO:0000259" key="9">
    <source>
        <dbReference type="PROSITE" id="PS51635"/>
    </source>
</evidence>
<accession>A0A9J6AEP4</accession>
<feature type="compositionally biased region" description="Low complexity" evidence="8">
    <location>
        <begin position="29"/>
        <end position="47"/>
    </location>
</feature>
<dbReference type="SUPFAM" id="SSF52058">
    <property type="entry name" value="L domain-like"/>
    <property type="match status" value="1"/>
</dbReference>
<evidence type="ECO:0000313" key="10">
    <source>
        <dbReference type="EMBL" id="KAG5622873.1"/>
    </source>
</evidence>
<dbReference type="GO" id="GO:0004620">
    <property type="term" value="F:phospholipase activity"/>
    <property type="evidence" value="ECO:0007669"/>
    <property type="project" value="InterPro"/>
</dbReference>
<dbReference type="Pfam" id="PF00514">
    <property type="entry name" value="Arm"/>
    <property type="match status" value="1"/>
</dbReference>
<keyword evidence="4 7" id="KW-0442">Lipid degradation</keyword>
<dbReference type="Proteomes" id="UP000824120">
    <property type="component" value="Chromosome 2"/>
</dbReference>
<evidence type="ECO:0000313" key="11">
    <source>
        <dbReference type="Proteomes" id="UP000824120"/>
    </source>
</evidence>
<organism evidence="10 11">
    <name type="scientific">Solanum commersonii</name>
    <name type="common">Commerson's wild potato</name>
    <name type="synonym">Commerson's nightshade</name>
    <dbReference type="NCBI Taxonomy" id="4109"/>
    <lineage>
        <taxon>Eukaryota</taxon>
        <taxon>Viridiplantae</taxon>
        <taxon>Streptophyta</taxon>
        <taxon>Embryophyta</taxon>
        <taxon>Tracheophyta</taxon>
        <taxon>Spermatophyta</taxon>
        <taxon>Magnoliopsida</taxon>
        <taxon>eudicotyledons</taxon>
        <taxon>Gunneridae</taxon>
        <taxon>Pentapetalae</taxon>
        <taxon>asterids</taxon>
        <taxon>lamiids</taxon>
        <taxon>Solanales</taxon>
        <taxon>Solanaceae</taxon>
        <taxon>Solanoideae</taxon>
        <taxon>Solaneae</taxon>
        <taxon>Solanum</taxon>
    </lineage>
</organism>
<protein>
    <recommendedName>
        <fullName evidence="9">PNPLA domain-containing protein</fullName>
    </recommendedName>
</protein>
<keyword evidence="3 7" id="KW-0378">Hydrolase</keyword>
<dbReference type="SUPFAM" id="SSF52151">
    <property type="entry name" value="FabD/lysophospholipase-like"/>
    <property type="match status" value="1"/>
</dbReference>
<dbReference type="InterPro" id="IPR003591">
    <property type="entry name" value="Leu-rich_rpt_typical-subtyp"/>
</dbReference>
<dbReference type="OrthoDB" id="630895at2759"/>
<gene>
    <name evidence="10" type="ORF">H5410_008091</name>
</gene>
<dbReference type="InterPro" id="IPR016024">
    <property type="entry name" value="ARM-type_fold"/>
</dbReference>
<feature type="region of interest" description="Disordered" evidence="8">
    <location>
        <begin position="23"/>
        <end position="63"/>
    </location>
</feature>
<dbReference type="SMART" id="SM00369">
    <property type="entry name" value="LRR_TYP"/>
    <property type="match status" value="3"/>
</dbReference>
<dbReference type="GO" id="GO:0016020">
    <property type="term" value="C:membrane"/>
    <property type="evidence" value="ECO:0007669"/>
    <property type="project" value="TreeGrafter"/>
</dbReference>
<feature type="region of interest" description="Disordered" evidence="8">
    <location>
        <begin position="1242"/>
        <end position="1273"/>
    </location>
</feature>
<dbReference type="EMBL" id="JACXVP010000002">
    <property type="protein sequence ID" value="KAG5622873.1"/>
    <property type="molecule type" value="Genomic_DNA"/>
</dbReference>
<feature type="short sequence motif" description="DGA/G" evidence="7">
    <location>
        <begin position="763"/>
        <end position="765"/>
    </location>
</feature>
<evidence type="ECO:0000256" key="4">
    <source>
        <dbReference type="ARBA" id="ARBA00022963"/>
    </source>
</evidence>
<evidence type="ECO:0000256" key="8">
    <source>
        <dbReference type="SAM" id="MobiDB-lite"/>
    </source>
</evidence>
<dbReference type="SMART" id="SM00185">
    <property type="entry name" value="ARM"/>
    <property type="match status" value="3"/>
</dbReference>